<dbReference type="PANTHER" id="PTHR21528">
    <property type="entry name" value="DEHYDRODOLICHYL DIPHOSPHATE SYNTHASE COMPLEX SUBUNIT NUS1"/>
    <property type="match status" value="1"/>
</dbReference>
<accession>A0AAD6ISE8</accession>
<evidence type="ECO:0000256" key="3">
    <source>
        <dbReference type="ARBA" id="ARBA00004922"/>
    </source>
</evidence>
<evidence type="ECO:0000313" key="15">
    <source>
        <dbReference type="EMBL" id="KAJ6257780.1"/>
    </source>
</evidence>
<dbReference type="AlphaFoldDB" id="A0AAD6ISE8"/>
<proteinExistence type="inferred from homology"/>
<dbReference type="InterPro" id="IPR036424">
    <property type="entry name" value="UPP_synth-like_sf"/>
</dbReference>
<sequence length="326" mass="37255">MSTRRLVPPPISTARQKEFEDPRARAAFVKKFLPDDPTSSSSSSSSSSSVSKPPARARPVRTFIKLCIYKLLLWILYSLTSLYLRARYVRNFILNRWFSVLYYHHRTPELIQKDVKQLDRLPQHISVILEFEKEGGVEQLIDHVSEISCWCASAGIPTLSVYERTGALKKYISTSHRITAQRLHSYFGRKRPTLRVLAPHLPSYANGDAEGIAGQAVDLEVIFISEEDGRESMVDLTKTLCEMVIRGKMTKEDVTMELVDAELESLTIPEPDLLVLFSPEVKLMGYPPWQIRLTEIFHLPDNDAVGYQVFLRALYSYAKCEMRLGR</sequence>
<feature type="region of interest" description="Disordered" evidence="13">
    <location>
        <begin position="31"/>
        <end position="54"/>
    </location>
</feature>
<evidence type="ECO:0000256" key="8">
    <source>
        <dbReference type="ARBA" id="ARBA00022824"/>
    </source>
</evidence>
<evidence type="ECO:0000256" key="7">
    <source>
        <dbReference type="ARBA" id="ARBA00022692"/>
    </source>
</evidence>
<protein>
    <recommendedName>
        <fullName evidence="5">ditrans,polycis-polyprenyl diphosphate synthase [(2E,6E)-farnesyldiphosphate specific]</fullName>
        <ecNumber evidence="5">2.5.1.87</ecNumber>
    </recommendedName>
</protein>
<comment type="caution">
    <text evidence="15">The sequence shown here is derived from an EMBL/GenBank/DDBJ whole genome shotgun (WGS) entry which is preliminary data.</text>
</comment>
<gene>
    <name evidence="15" type="ORF">Dda_7569</name>
</gene>
<evidence type="ECO:0000313" key="16">
    <source>
        <dbReference type="Proteomes" id="UP001221413"/>
    </source>
</evidence>
<comment type="subcellular location">
    <subcellularLocation>
        <location evidence="2">Endoplasmic reticulum membrane</location>
    </subcellularLocation>
</comment>
<dbReference type="Proteomes" id="UP001221413">
    <property type="component" value="Unassembled WGS sequence"/>
</dbReference>
<dbReference type="Gene3D" id="3.40.1180.10">
    <property type="entry name" value="Decaprenyl diphosphate synthase-like"/>
    <property type="match status" value="1"/>
</dbReference>
<name>A0AAD6ISE8_DREDA</name>
<keyword evidence="9" id="KW-0460">Magnesium</keyword>
<evidence type="ECO:0000256" key="12">
    <source>
        <dbReference type="ARBA" id="ARBA00047353"/>
    </source>
</evidence>
<evidence type="ECO:0000256" key="4">
    <source>
        <dbReference type="ARBA" id="ARBA00005432"/>
    </source>
</evidence>
<organism evidence="15 16">
    <name type="scientific">Drechslerella dactyloides</name>
    <name type="common">Nematode-trapping fungus</name>
    <name type="synonym">Arthrobotrys dactyloides</name>
    <dbReference type="NCBI Taxonomy" id="74499"/>
    <lineage>
        <taxon>Eukaryota</taxon>
        <taxon>Fungi</taxon>
        <taxon>Dikarya</taxon>
        <taxon>Ascomycota</taxon>
        <taxon>Pezizomycotina</taxon>
        <taxon>Orbiliomycetes</taxon>
        <taxon>Orbiliales</taxon>
        <taxon>Orbiliaceae</taxon>
        <taxon>Drechslerella</taxon>
    </lineage>
</organism>
<comment type="catalytic activity">
    <reaction evidence="12">
        <text>n isopentenyl diphosphate + (2E,6E)-farnesyl diphosphate = a di-trans,poly-cis-polyprenyl diphosphate + n diphosphate</text>
        <dbReference type="Rhea" id="RHEA:53008"/>
        <dbReference type="Rhea" id="RHEA-COMP:19494"/>
        <dbReference type="ChEBI" id="CHEBI:33019"/>
        <dbReference type="ChEBI" id="CHEBI:128769"/>
        <dbReference type="ChEBI" id="CHEBI:136960"/>
        <dbReference type="ChEBI" id="CHEBI:175763"/>
        <dbReference type="EC" id="2.5.1.87"/>
    </reaction>
</comment>
<comment type="pathway">
    <text evidence="3">Protein modification; protein glycosylation.</text>
</comment>
<evidence type="ECO:0000256" key="9">
    <source>
        <dbReference type="ARBA" id="ARBA00022842"/>
    </source>
</evidence>
<evidence type="ECO:0000256" key="11">
    <source>
        <dbReference type="ARBA" id="ARBA00023136"/>
    </source>
</evidence>
<dbReference type="EC" id="2.5.1.87" evidence="5"/>
<feature type="compositionally biased region" description="Low complexity" evidence="13">
    <location>
        <begin position="39"/>
        <end position="51"/>
    </location>
</feature>
<feature type="transmembrane region" description="Helical" evidence="14">
    <location>
        <begin position="66"/>
        <end position="84"/>
    </location>
</feature>
<evidence type="ECO:0000256" key="2">
    <source>
        <dbReference type="ARBA" id="ARBA00004586"/>
    </source>
</evidence>
<evidence type="ECO:0000256" key="5">
    <source>
        <dbReference type="ARBA" id="ARBA00012596"/>
    </source>
</evidence>
<dbReference type="PANTHER" id="PTHR21528:SF0">
    <property type="entry name" value="DEHYDRODOLICHYL DIPHOSPHATE SYNTHASE COMPLEX SUBUNIT NUS1"/>
    <property type="match status" value="1"/>
</dbReference>
<evidence type="ECO:0000256" key="10">
    <source>
        <dbReference type="ARBA" id="ARBA00022989"/>
    </source>
</evidence>
<dbReference type="GO" id="GO:0005789">
    <property type="term" value="C:endoplasmic reticulum membrane"/>
    <property type="evidence" value="ECO:0007669"/>
    <property type="project" value="UniProtKB-SubCell"/>
</dbReference>
<dbReference type="EMBL" id="JAQGDS010000010">
    <property type="protein sequence ID" value="KAJ6257780.1"/>
    <property type="molecule type" value="Genomic_DNA"/>
</dbReference>
<evidence type="ECO:0000256" key="1">
    <source>
        <dbReference type="ARBA" id="ARBA00001946"/>
    </source>
</evidence>
<dbReference type="GO" id="GO:1904423">
    <property type="term" value="C:dehydrodolichyl diphosphate synthase complex"/>
    <property type="evidence" value="ECO:0007669"/>
    <property type="project" value="InterPro"/>
</dbReference>
<dbReference type="InterPro" id="IPR038887">
    <property type="entry name" value="Nus1/NgBR"/>
</dbReference>
<keyword evidence="16" id="KW-1185">Reference proteome</keyword>
<keyword evidence="7 14" id="KW-0812">Transmembrane</keyword>
<keyword evidence="6" id="KW-0808">Transferase</keyword>
<keyword evidence="8" id="KW-0256">Endoplasmic reticulum</keyword>
<evidence type="ECO:0000256" key="6">
    <source>
        <dbReference type="ARBA" id="ARBA00022679"/>
    </source>
</evidence>
<evidence type="ECO:0000256" key="14">
    <source>
        <dbReference type="SAM" id="Phobius"/>
    </source>
</evidence>
<keyword evidence="11 14" id="KW-0472">Membrane</keyword>
<comment type="cofactor">
    <cofactor evidence="1">
        <name>Mg(2+)</name>
        <dbReference type="ChEBI" id="CHEBI:18420"/>
    </cofactor>
</comment>
<dbReference type="SUPFAM" id="SSF64005">
    <property type="entry name" value="Undecaprenyl diphosphate synthase"/>
    <property type="match status" value="1"/>
</dbReference>
<comment type="similarity">
    <text evidence="4">Belongs to the UPP synthase family.</text>
</comment>
<evidence type="ECO:0000256" key="13">
    <source>
        <dbReference type="SAM" id="MobiDB-lite"/>
    </source>
</evidence>
<reference evidence="15" key="1">
    <citation type="submission" date="2023-01" db="EMBL/GenBank/DDBJ databases">
        <title>The chitinases involved in constricting ring structure development in the nematode-trapping fungus Drechslerella dactyloides.</title>
        <authorList>
            <person name="Wang R."/>
            <person name="Zhang L."/>
            <person name="Tang P."/>
            <person name="Li S."/>
            <person name="Liang L."/>
        </authorList>
    </citation>
    <scope>NUCLEOTIDE SEQUENCE</scope>
    <source>
        <strain evidence="15">YMF1.00031</strain>
    </source>
</reference>
<dbReference type="GO" id="GO:0045547">
    <property type="term" value="F:ditrans,polycis-polyprenyl diphosphate synthase [(2E,6E)-farnesyl diphosphate specific] activity"/>
    <property type="evidence" value="ECO:0007669"/>
    <property type="project" value="UniProtKB-EC"/>
</dbReference>
<feature type="region of interest" description="Disordered" evidence="13">
    <location>
        <begin position="1"/>
        <end position="20"/>
    </location>
</feature>
<keyword evidence="10 14" id="KW-1133">Transmembrane helix</keyword>